<dbReference type="RefSeq" id="WP_253563875.1">
    <property type="nucleotide sequence ID" value="NZ_JAMYZR010000045.1"/>
</dbReference>
<organism evidence="1 2">
    <name type="scientific">Acetobacter cerevisiae</name>
    <dbReference type="NCBI Taxonomy" id="178900"/>
    <lineage>
        <taxon>Bacteria</taxon>
        <taxon>Pseudomonadati</taxon>
        <taxon>Pseudomonadota</taxon>
        <taxon>Alphaproteobacteria</taxon>
        <taxon>Acetobacterales</taxon>
        <taxon>Acetobacteraceae</taxon>
        <taxon>Acetobacter</taxon>
    </lineage>
</organism>
<proteinExistence type="predicted"/>
<sequence length="62" mass="7205">PRCAGVHILPLNHAQNLLKTYHSEFPKGLYVLWELRVNGLKYPTFIHCELNFYPAIFPSHSI</sequence>
<dbReference type="Proteomes" id="UP001523543">
    <property type="component" value="Unassembled WGS sequence"/>
</dbReference>
<comment type="caution">
    <text evidence="1">The sequence shown here is derived from an EMBL/GenBank/DDBJ whole genome shotgun (WGS) entry which is preliminary data.</text>
</comment>
<dbReference type="EMBL" id="JAMYZR010000045">
    <property type="protein sequence ID" value="MCP1247060.1"/>
    <property type="molecule type" value="Genomic_DNA"/>
</dbReference>
<name>A0ABT1EYP1_9PROT</name>
<keyword evidence="2" id="KW-1185">Reference proteome</keyword>
<reference evidence="1 2" key="1">
    <citation type="submission" date="2022-06" db="EMBL/GenBank/DDBJ databases">
        <title>Acetobacer genomes from food samples.</title>
        <authorList>
            <person name="Sombolestani A."/>
        </authorList>
    </citation>
    <scope>NUCLEOTIDE SEQUENCE [LARGE SCALE GENOMIC DNA]</scope>
    <source>
        <strain evidence="1 2">R-83281</strain>
    </source>
</reference>
<protein>
    <submittedName>
        <fullName evidence="1">Uncharacterized protein</fullName>
    </submittedName>
</protein>
<feature type="non-terminal residue" evidence="1">
    <location>
        <position position="1"/>
    </location>
</feature>
<evidence type="ECO:0000313" key="1">
    <source>
        <dbReference type="EMBL" id="MCP1247060.1"/>
    </source>
</evidence>
<accession>A0ABT1EYP1</accession>
<gene>
    <name evidence="1" type="ORF">NKW54_14090</name>
</gene>
<evidence type="ECO:0000313" key="2">
    <source>
        <dbReference type="Proteomes" id="UP001523543"/>
    </source>
</evidence>